<comment type="caution">
    <text evidence="5">The sequence shown here is derived from an EMBL/GenBank/DDBJ whole genome shotgun (WGS) entry which is preliminary data.</text>
</comment>
<feature type="non-terminal residue" evidence="5">
    <location>
        <position position="229"/>
    </location>
</feature>
<keyword evidence="1" id="KW-0285">Flavoprotein</keyword>
<dbReference type="PRINTS" id="PR00469">
    <property type="entry name" value="PNDRDTASEII"/>
</dbReference>
<organism evidence="5 6">
    <name type="scientific">Thermus scotoductus</name>
    <dbReference type="NCBI Taxonomy" id="37636"/>
    <lineage>
        <taxon>Bacteria</taxon>
        <taxon>Thermotogati</taxon>
        <taxon>Deinococcota</taxon>
        <taxon>Deinococci</taxon>
        <taxon>Thermales</taxon>
        <taxon>Thermaceae</taxon>
        <taxon>Thermus</taxon>
    </lineage>
</organism>
<dbReference type="GO" id="GO:0012501">
    <property type="term" value="P:programmed cell death"/>
    <property type="evidence" value="ECO:0007669"/>
    <property type="project" value="TreeGrafter"/>
</dbReference>
<name>A0A430S1S2_THESC</name>
<evidence type="ECO:0000313" key="6">
    <source>
        <dbReference type="Proteomes" id="UP000286712"/>
    </source>
</evidence>
<keyword evidence="3" id="KW-0560">Oxidoreductase</keyword>
<reference evidence="5 6" key="1">
    <citation type="journal article" date="2019" name="Extremophiles">
        <title>Biogeography of thermophiles and predominance of Thermus scotoductus in domestic water heaters.</title>
        <authorList>
            <person name="Wilpiszeski R.L."/>
            <person name="Zhang Z."/>
            <person name="House C.H."/>
        </authorList>
    </citation>
    <scope>NUCLEOTIDE SEQUENCE [LARGE SCALE GENOMIC DNA]</scope>
    <source>
        <strain evidence="5 6">27_S27</strain>
    </source>
</reference>
<evidence type="ECO:0000256" key="2">
    <source>
        <dbReference type="ARBA" id="ARBA00022827"/>
    </source>
</evidence>
<dbReference type="GO" id="GO:0033108">
    <property type="term" value="P:mitochondrial respiratory chain complex assembly"/>
    <property type="evidence" value="ECO:0007669"/>
    <property type="project" value="TreeGrafter"/>
</dbReference>
<dbReference type="SUPFAM" id="SSF51905">
    <property type="entry name" value="FAD/NAD(P)-binding domain"/>
    <property type="match status" value="1"/>
</dbReference>
<sequence length="229" mass="25386">MYTYRYLIVGGGMAGAAAALGIREVDREGTLGLLSAERDPPYNRPPLSKGLWQGKPLESIFRNLEGVDLHLGRRAVRLDPVLKEVEDERGARYRYERLLLATGARPRRLPLGEGVVYFRTLEDYRRLRGLAERGRRFAVIGGGFIGQEVAAALRGLGKEVVLLFPEEGLGERLFPRDLARFLVDFYRERGVEVRPKTLVTGLEQVGEGLRLRLSNGEALEVDGAVAGVG</sequence>
<evidence type="ECO:0000256" key="1">
    <source>
        <dbReference type="ARBA" id="ARBA00022630"/>
    </source>
</evidence>
<accession>A0A430S1S2</accession>
<dbReference type="InterPro" id="IPR036188">
    <property type="entry name" value="FAD/NAD-bd_sf"/>
</dbReference>
<dbReference type="GO" id="GO:0005737">
    <property type="term" value="C:cytoplasm"/>
    <property type="evidence" value="ECO:0007669"/>
    <property type="project" value="TreeGrafter"/>
</dbReference>
<dbReference type="PANTHER" id="PTHR43557">
    <property type="entry name" value="APOPTOSIS-INDUCING FACTOR 1"/>
    <property type="match status" value="1"/>
</dbReference>
<dbReference type="GO" id="GO:0071949">
    <property type="term" value="F:FAD binding"/>
    <property type="evidence" value="ECO:0007669"/>
    <property type="project" value="TreeGrafter"/>
</dbReference>
<protein>
    <submittedName>
        <fullName evidence="5">Pyridine nucleotide-disulfide oxidoreductase</fullName>
    </submittedName>
</protein>
<evidence type="ECO:0000259" key="4">
    <source>
        <dbReference type="Pfam" id="PF07992"/>
    </source>
</evidence>
<dbReference type="Pfam" id="PF07992">
    <property type="entry name" value="Pyr_redox_2"/>
    <property type="match status" value="1"/>
</dbReference>
<dbReference type="AlphaFoldDB" id="A0A430S1S2"/>
<evidence type="ECO:0000313" key="5">
    <source>
        <dbReference type="EMBL" id="RTH27592.1"/>
    </source>
</evidence>
<gene>
    <name evidence="5" type="ORF">CSW40_02585</name>
</gene>
<dbReference type="Gene3D" id="3.50.50.60">
    <property type="entry name" value="FAD/NAD(P)-binding domain"/>
    <property type="match status" value="2"/>
</dbReference>
<dbReference type="InterPro" id="IPR023753">
    <property type="entry name" value="FAD/NAD-binding_dom"/>
</dbReference>
<dbReference type="InterPro" id="IPR050446">
    <property type="entry name" value="FAD-oxidoreductase/Apoptosis"/>
</dbReference>
<dbReference type="Proteomes" id="UP000286712">
    <property type="component" value="Unassembled WGS sequence"/>
</dbReference>
<dbReference type="PANTHER" id="PTHR43557:SF4">
    <property type="entry name" value="APOPTOSIS-INDUCING FACTOR 1, MITOCHONDRIAL"/>
    <property type="match status" value="1"/>
</dbReference>
<dbReference type="GO" id="GO:0016174">
    <property type="term" value="F:NAD(P)H oxidase H2O2-forming activity"/>
    <property type="evidence" value="ECO:0007669"/>
    <property type="project" value="TreeGrafter"/>
</dbReference>
<keyword evidence="2" id="KW-0274">FAD</keyword>
<dbReference type="EMBL" id="PELW01000050">
    <property type="protein sequence ID" value="RTH27592.1"/>
    <property type="molecule type" value="Genomic_DNA"/>
</dbReference>
<dbReference type="PRINTS" id="PR00368">
    <property type="entry name" value="FADPNR"/>
</dbReference>
<evidence type="ECO:0000256" key="3">
    <source>
        <dbReference type="ARBA" id="ARBA00023002"/>
    </source>
</evidence>
<proteinExistence type="predicted"/>
<feature type="domain" description="FAD/NAD(P)-binding" evidence="4">
    <location>
        <begin position="4"/>
        <end position="229"/>
    </location>
</feature>
<dbReference type="RefSeq" id="WP_172960021.1">
    <property type="nucleotide sequence ID" value="NZ_PELW01000050.1"/>
</dbReference>